<dbReference type="PANTHER" id="PTHR47251">
    <property type="entry name" value="FINGER DOMAIN PROTEIN, PUTATIVE (AFU_ORTHOLOGUE AFUA_3G04180)-RELATED"/>
    <property type="match status" value="1"/>
</dbReference>
<dbReference type="SMART" id="SM00443">
    <property type="entry name" value="G_patch"/>
    <property type="match status" value="1"/>
</dbReference>
<dbReference type="InterPro" id="IPR013087">
    <property type="entry name" value="Znf_C2H2_type"/>
</dbReference>
<comment type="caution">
    <text evidence="6">The sequence shown here is derived from an EMBL/GenBank/DDBJ whole genome shotgun (WGS) entry which is preliminary data.</text>
</comment>
<keyword evidence="1" id="KW-0863">Zinc-finger</keyword>
<keyword evidence="1" id="KW-0862">Zinc</keyword>
<feature type="region of interest" description="Disordered" evidence="3">
    <location>
        <begin position="321"/>
        <end position="520"/>
    </location>
</feature>
<dbReference type="Pfam" id="PF12874">
    <property type="entry name" value="zf-met"/>
    <property type="match status" value="1"/>
</dbReference>
<evidence type="ECO:0000259" key="4">
    <source>
        <dbReference type="PROSITE" id="PS50157"/>
    </source>
</evidence>
<dbReference type="AlphaFoldDB" id="A0A9P7J9Q1"/>
<keyword evidence="1" id="KW-0479">Metal-binding</keyword>
<dbReference type="PANTHER" id="PTHR47251:SF1">
    <property type="entry name" value="FINGER DOMAIN PROTEIN, PUTATIVE (AFU_ORTHOLOGUE AFUA_3G04180)-RELATED"/>
    <property type="match status" value="1"/>
</dbReference>
<evidence type="ECO:0000256" key="2">
    <source>
        <dbReference type="SAM" id="Coils"/>
    </source>
</evidence>
<dbReference type="OrthoDB" id="4822at2759"/>
<feature type="compositionally biased region" description="Polar residues" evidence="3">
    <location>
        <begin position="22"/>
        <end position="35"/>
    </location>
</feature>
<proteinExistence type="predicted"/>
<feature type="domain" description="G-patch" evidence="5">
    <location>
        <begin position="89"/>
        <end position="135"/>
    </location>
</feature>
<dbReference type="PROSITE" id="PS50174">
    <property type="entry name" value="G_PATCH"/>
    <property type="match status" value="1"/>
</dbReference>
<feature type="domain" description="C2H2-type" evidence="4">
    <location>
        <begin position="204"/>
        <end position="233"/>
    </location>
</feature>
<evidence type="ECO:0000313" key="6">
    <source>
        <dbReference type="EMBL" id="KAG1810123.1"/>
    </source>
</evidence>
<dbReference type="SMART" id="SM00451">
    <property type="entry name" value="ZnF_U1"/>
    <property type="match status" value="1"/>
</dbReference>
<feature type="compositionally biased region" description="Pro residues" evidence="3">
    <location>
        <begin position="344"/>
        <end position="353"/>
    </location>
</feature>
<dbReference type="GeneID" id="64590643"/>
<dbReference type="InterPro" id="IPR036236">
    <property type="entry name" value="Znf_C2H2_sf"/>
</dbReference>
<dbReference type="InterPro" id="IPR003604">
    <property type="entry name" value="Matrin/U1-like-C_Znf_C2H2"/>
</dbReference>
<feature type="compositionally biased region" description="Polar residues" evidence="3">
    <location>
        <begin position="370"/>
        <end position="380"/>
    </location>
</feature>
<feature type="compositionally biased region" description="Basic and acidic residues" evidence="3">
    <location>
        <begin position="248"/>
        <end position="262"/>
    </location>
</feature>
<feature type="compositionally biased region" description="Pro residues" evidence="3">
    <location>
        <begin position="470"/>
        <end position="484"/>
    </location>
</feature>
<reference evidence="6" key="1">
    <citation type="journal article" date="2020" name="New Phytol.">
        <title>Comparative genomics reveals dynamic genome evolution in host specialist ectomycorrhizal fungi.</title>
        <authorList>
            <person name="Lofgren L.A."/>
            <person name="Nguyen N.H."/>
            <person name="Vilgalys R."/>
            <person name="Ruytinx J."/>
            <person name="Liao H.L."/>
            <person name="Branco S."/>
            <person name="Kuo A."/>
            <person name="LaButti K."/>
            <person name="Lipzen A."/>
            <person name="Andreopoulos W."/>
            <person name="Pangilinan J."/>
            <person name="Riley R."/>
            <person name="Hundley H."/>
            <person name="Na H."/>
            <person name="Barry K."/>
            <person name="Grigoriev I.V."/>
            <person name="Stajich J.E."/>
            <person name="Kennedy P.G."/>
        </authorList>
    </citation>
    <scope>NUCLEOTIDE SEQUENCE</scope>
    <source>
        <strain evidence="6">S12</strain>
    </source>
</reference>
<feature type="region of interest" description="Disordered" evidence="3">
    <location>
        <begin position="228"/>
        <end position="262"/>
    </location>
</feature>
<evidence type="ECO:0000313" key="7">
    <source>
        <dbReference type="Proteomes" id="UP000719766"/>
    </source>
</evidence>
<evidence type="ECO:0000259" key="5">
    <source>
        <dbReference type="PROSITE" id="PS50174"/>
    </source>
</evidence>
<evidence type="ECO:0008006" key="8">
    <source>
        <dbReference type="Google" id="ProtNLM"/>
    </source>
</evidence>
<accession>A0A9P7J9Q1</accession>
<evidence type="ECO:0000256" key="3">
    <source>
        <dbReference type="SAM" id="MobiDB-lite"/>
    </source>
</evidence>
<protein>
    <recommendedName>
        <fullName evidence="8">G-patch domain-containing protein</fullName>
    </recommendedName>
</protein>
<feature type="coiled-coil region" evidence="2">
    <location>
        <begin position="140"/>
        <end position="167"/>
    </location>
</feature>
<dbReference type="GO" id="GO:0008270">
    <property type="term" value="F:zinc ion binding"/>
    <property type="evidence" value="ECO:0007669"/>
    <property type="project" value="UniProtKB-KW"/>
</dbReference>
<feature type="compositionally biased region" description="Polar residues" evidence="3">
    <location>
        <begin position="506"/>
        <end position="520"/>
    </location>
</feature>
<dbReference type="SUPFAM" id="SSF57667">
    <property type="entry name" value="beta-beta-alpha zinc fingers"/>
    <property type="match status" value="1"/>
</dbReference>
<dbReference type="GO" id="GO:0003676">
    <property type="term" value="F:nucleic acid binding"/>
    <property type="evidence" value="ECO:0007669"/>
    <property type="project" value="InterPro"/>
</dbReference>
<dbReference type="PROSITE" id="PS00028">
    <property type="entry name" value="ZINC_FINGER_C2H2_1"/>
    <property type="match status" value="1"/>
</dbReference>
<dbReference type="InterPro" id="IPR000467">
    <property type="entry name" value="G_patch_dom"/>
</dbReference>
<gene>
    <name evidence="6" type="ORF">HD556DRAFT_1223299</name>
</gene>
<feature type="region of interest" description="Disordered" evidence="3">
    <location>
        <begin position="1"/>
        <end position="64"/>
    </location>
</feature>
<feature type="compositionally biased region" description="Pro residues" evidence="3">
    <location>
        <begin position="382"/>
        <end position="448"/>
    </location>
</feature>
<evidence type="ECO:0000256" key="1">
    <source>
        <dbReference type="PROSITE-ProRule" id="PRU00042"/>
    </source>
</evidence>
<organism evidence="6 7">
    <name type="scientific">Suillus plorans</name>
    <dbReference type="NCBI Taxonomy" id="116603"/>
    <lineage>
        <taxon>Eukaryota</taxon>
        <taxon>Fungi</taxon>
        <taxon>Dikarya</taxon>
        <taxon>Basidiomycota</taxon>
        <taxon>Agaricomycotina</taxon>
        <taxon>Agaricomycetes</taxon>
        <taxon>Agaricomycetidae</taxon>
        <taxon>Boletales</taxon>
        <taxon>Suillineae</taxon>
        <taxon>Suillaceae</taxon>
        <taxon>Suillus</taxon>
    </lineage>
</organism>
<dbReference type="EMBL" id="JABBWE010000001">
    <property type="protein sequence ID" value="KAG1810123.1"/>
    <property type="molecule type" value="Genomic_DNA"/>
</dbReference>
<dbReference type="PRINTS" id="PR01217">
    <property type="entry name" value="PRICHEXTENSN"/>
</dbReference>
<keyword evidence="2" id="KW-0175">Coiled coil</keyword>
<dbReference type="RefSeq" id="XP_041167788.1">
    <property type="nucleotide sequence ID" value="XM_041296879.1"/>
</dbReference>
<dbReference type="Proteomes" id="UP000719766">
    <property type="component" value="Unassembled WGS sequence"/>
</dbReference>
<sequence>MSAQSIARWNAIPMSRPDTDTQEQAQSVQNQTNSMKRSHQDVDDDDDDGVSLVSRSPSPTPDAMDIEKYDEYVRGPEREVITVETKIKSTNKGFAILAKLGWSEGQPLGLSADARVDPIPFHVKNDLTGLGKTTQDFRMIETTVAERRKLDSERQRKETEYQRKAREASPTVLTISQSILILFQDDAARRAALKSEISDTLKPFYCSLCEKQFQNVAQYDEHTNSYAHHHKARLRDMQANTRITTQEDVDKRKEKERKREEKELRKIAKAAGIKMAKPTATSAIVPPAHAPAAAEASLPSEAQSSNFKKAGWATVSAPVEPATGFKRSGWGSLDSNASSSAPSAPLPPPPVVSLPPASYSAGTPMFRTGGWTSLDTGSSQPVNPPPPDNTAAPPPPPPNVAPPPPPVTPINAPPPGCRPPFPPENMRPPSVPPPPCMPPTSGPPPLPPTISSRAPTALVSDSKRRDQSFPPAPTFSQPAPPAVAAPPTSTSLKAAVPPPAAPQARSGWQQWKQGSGSKRR</sequence>
<name>A0A9P7J9Q1_9AGAM</name>
<keyword evidence="7" id="KW-1185">Reference proteome</keyword>
<dbReference type="PROSITE" id="PS50157">
    <property type="entry name" value="ZINC_FINGER_C2H2_2"/>
    <property type="match status" value="1"/>
</dbReference>
<dbReference type="Pfam" id="PF01585">
    <property type="entry name" value="G-patch"/>
    <property type="match status" value="1"/>
</dbReference>